<reference evidence="2 3" key="1">
    <citation type="journal article" date="2020" name="Syst. Appl. Microbiol.">
        <title>Alienimonas chondri sp. nov., a novel planctomycete isolated from the biofilm of the red alga Chondrus crispus.</title>
        <authorList>
            <person name="Vitorino I."/>
            <person name="Albuquerque L."/>
            <person name="Wiegand S."/>
            <person name="Kallscheuer N."/>
            <person name="da Costa M.S."/>
            <person name="Lobo-da-Cunha A."/>
            <person name="Jogler C."/>
            <person name="Lage O.M."/>
        </authorList>
    </citation>
    <scope>NUCLEOTIDE SEQUENCE [LARGE SCALE GENOMIC DNA]</scope>
    <source>
        <strain evidence="2 3">LzC2</strain>
    </source>
</reference>
<gene>
    <name evidence="2" type="ORF">LzC2_04560</name>
</gene>
<dbReference type="Proteomes" id="UP000609651">
    <property type="component" value="Unassembled WGS sequence"/>
</dbReference>
<evidence type="ECO:0000259" key="1">
    <source>
        <dbReference type="Pfam" id="PF18480"/>
    </source>
</evidence>
<dbReference type="InterPro" id="IPR041049">
    <property type="entry name" value="DUF5615"/>
</dbReference>
<comment type="caution">
    <text evidence="2">The sequence shown here is derived from an EMBL/GenBank/DDBJ whole genome shotgun (WGS) entry which is preliminary data.</text>
</comment>
<evidence type="ECO:0000313" key="2">
    <source>
        <dbReference type="EMBL" id="NNJ24399.1"/>
    </source>
</evidence>
<keyword evidence="3" id="KW-1185">Reference proteome</keyword>
<organism evidence="2 3">
    <name type="scientific">Alienimonas chondri</name>
    <dbReference type="NCBI Taxonomy" id="2681879"/>
    <lineage>
        <taxon>Bacteria</taxon>
        <taxon>Pseudomonadati</taxon>
        <taxon>Planctomycetota</taxon>
        <taxon>Planctomycetia</taxon>
        <taxon>Planctomycetales</taxon>
        <taxon>Planctomycetaceae</taxon>
        <taxon>Alienimonas</taxon>
    </lineage>
</organism>
<name>A0ABX1V8A8_9PLAN</name>
<dbReference type="Pfam" id="PF18480">
    <property type="entry name" value="DUF5615"/>
    <property type="match status" value="1"/>
</dbReference>
<evidence type="ECO:0000313" key="3">
    <source>
        <dbReference type="Proteomes" id="UP000609651"/>
    </source>
</evidence>
<dbReference type="EMBL" id="WTPX01000008">
    <property type="protein sequence ID" value="NNJ24399.1"/>
    <property type="molecule type" value="Genomic_DNA"/>
</dbReference>
<protein>
    <recommendedName>
        <fullName evidence="1">DUF5615 domain-containing protein</fullName>
    </recommendedName>
</protein>
<proteinExistence type="predicted"/>
<sequence length="111" mass="11559">MPGPRVLLDENLPRTLKASLAPAASEVLTVVECGWGGTKNGELLALAAADFDVFLTMDRGIEYQQNVVALDLCVVRLSAASNTITALLPLVPATCDALARVTPGQVVTVVA</sequence>
<dbReference type="RefSeq" id="WP_171183305.1">
    <property type="nucleotide sequence ID" value="NZ_WTPX01000008.1"/>
</dbReference>
<accession>A0ABX1V8A8</accession>
<feature type="domain" description="DUF5615" evidence="1">
    <location>
        <begin position="5"/>
        <end position="60"/>
    </location>
</feature>